<comment type="caution">
    <text evidence="7">The sequence shown here is derived from an EMBL/GenBank/DDBJ whole genome shotgun (WGS) entry which is preliminary data.</text>
</comment>
<gene>
    <name evidence="7" type="ORF">ODALV1_LOCUS2218</name>
</gene>
<evidence type="ECO:0000313" key="7">
    <source>
        <dbReference type="EMBL" id="CAL8072542.1"/>
    </source>
</evidence>
<comment type="similarity">
    <text evidence="1">Belongs to the BORA family.</text>
</comment>
<keyword evidence="5" id="KW-0131">Cell cycle</keyword>
<keyword evidence="3" id="KW-0132">Cell division</keyword>
<dbReference type="Proteomes" id="UP001642540">
    <property type="component" value="Unassembled WGS sequence"/>
</dbReference>
<evidence type="ECO:0000256" key="3">
    <source>
        <dbReference type="ARBA" id="ARBA00022618"/>
    </source>
</evidence>
<evidence type="ECO:0000256" key="2">
    <source>
        <dbReference type="ARBA" id="ARBA00020055"/>
    </source>
</evidence>
<feature type="region of interest" description="Disordered" evidence="6">
    <location>
        <begin position="261"/>
        <end position="283"/>
    </location>
</feature>
<protein>
    <recommendedName>
        <fullName evidence="2">Protein aurora borealis</fullName>
    </recommendedName>
</protein>
<feature type="compositionally biased region" description="Low complexity" evidence="6">
    <location>
        <begin position="66"/>
        <end position="76"/>
    </location>
</feature>
<dbReference type="PRINTS" id="PR02038">
    <property type="entry name" value="AURORABORA"/>
</dbReference>
<feature type="compositionally biased region" description="Polar residues" evidence="6">
    <location>
        <begin position="33"/>
        <end position="58"/>
    </location>
</feature>
<name>A0ABP1PPH0_9HEXA</name>
<dbReference type="PANTHER" id="PTHR14728:SF2">
    <property type="entry name" value="PROTEIN AURORA BOREALIS"/>
    <property type="match status" value="1"/>
</dbReference>
<accession>A0ABP1PPH0</accession>
<evidence type="ECO:0000313" key="8">
    <source>
        <dbReference type="Proteomes" id="UP001642540"/>
    </source>
</evidence>
<evidence type="ECO:0000256" key="6">
    <source>
        <dbReference type="SAM" id="MobiDB-lite"/>
    </source>
</evidence>
<feature type="region of interest" description="Disordered" evidence="6">
    <location>
        <begin position="431"/>
        <end position="470"/>
    </location>
</feature>
<feature type="compositionally biased region" description="Low complexity" evidence="6">
    <location>
        <begin position="19"/>
        <end position="32"/>
    </location>
</feature>
<proteinExistence type="inferred from homology"/>
<evidence type="ECO:0000256" key="1">
    <source>
        <dbReference type="ARBA" id="ARBA00010963"/>
    </source>
</evidence>
<dbReference type="PANTHER" id="PTHR14728">
    <property type="entry name" value="PROTEIN AURORA BOREALIS"/>
    <property type="match status" value="1"/>
</dbReference>
<dbReference type="EMBL" id="CAXLJM020000007">
    <property type="protein sequence ID" value="CAL8072542.1"/>
    <property type="molecule type" value="Genomic_DNA"/>
</dbReference>
<evidence type="ECO:0000256" key="4">
    <source>
        <dbReference type="ARBA" id="ARBA00022776"/>
    </source>
</evidence>
<dbReference type="InterPro" id="IPR023252">
    <property type="entry name" value="Aurora_borealis_protein"/>
</dbReference>
<keyword evidence="4" id="KW-0498">Mitosis</keyword>
<evidence type="ECO:0000256" key="5">
    <source>
        <dbReference type="ARBA" id="ARBA00023306"/>
    </source>
</evidence>
<dbReference type="Pfam" id="PF15280">
    <property type="entry name" value="BORA_N"/>
    <property type="match status" value="1"/>
</dbReference>
<organism evidence="7 8">
    <name type="scientific">Orchesella dallaii</name>
    <dbReference type="NCBI Taxonomy" id="48710"/>
    <lineage>
        <taxon>Eukaryota</taxon>
        <taxon>Metazoa</taxon>
        <taxon>Ecdysozoa</taxon>
        <taxon>Arthropoda</taxon>
        <taxon>Hexapoda</taxon>
        <taxon>Collembola</taxon>
        <taxon>Entomobryomorpha</taxon>
        <taxon>Entomobryoidea</taxon>
        <taxon>Orchesellidae</taxon>
        <taxon>Orchesellinae</taxon>
        <taxon>Orchesella</taxon>
    </lineage>
</organism>
<feature type="region of interest" description="Disordered" evidence="6">
    <location>
        <begin position="1"/>
        <end position="82"/>
    </location>
</feature>
<keyword evidence="8" id="KW-1185">Reference proteome</keyword>
<sequence length="470" mass="51021">MEGVKVESPFRSPLNNFPSRSRAGSGSSSSSGKQSPAHQTPTNGCSHNYQSGHSSSGGDENDPLAGSGISSSNNGGDSTRINPFEKDVLAGLHRSFWSPSIMEIHETPPQRSWAIEHLAHLFPKDFENSPSTHQNTLPVDAQTEAKAQADIDAYFSRGQIVPTPSPMKGINHIQYTEPPRFSKGTIPFNQIGQSPIARGGGVGLSNGVMKKKKLGPVIEKWTQTTLSLPPELPLQVEEVLSQYFQLGDLCGTFGEASASCSQRSEASEHTDGVDNDSGKNSSLNTSIRRRLDLSFGDDESNEFATAASPIPVVDPFRRNHMISTPPNSSVIGINTTTTELEIQLMRCEFTPEARGTILAITPGITPIQDESERSSSCSTPRRNNANSKRWVKDDFLYPVSPMEEFPASHVTPKAGGSNENMQVNLRRCRVATPKEHKKTGSALSFDENQLMEGCSPPAKLCRRSLENDNS</sequence>
<reference evidence="7 8" key="1">
    <citation type="submission" date="2024-08" db="EMBL/GenBank/DDBJ databases">
        <authorList>
            <person name="Cucini C."/>
            <person name="Frati F."/>
        </authorList>
    </citation>
    <scope>NUCLEOTIDE SEQUENCE [LARGE SCALE GENOMIC DNA]</scope>
</reference>